<reference evidence="2" key="2">
    <citation type="submission" date="2015-01" db="EMBL/GenBank/DDBJ databases">
        <title>Evolutionary Origins and Diversification of the Mycorrhizal Mutualists.</title>
        <authorList>
            <consortium name="DOE Joint Genome Institute"/>
            <consortium name="Mycorrhizal Genomics Consortium"/>
            <person name="Kohler A."/>
            <person name="Kuo A."/>
            <person name="Nagy L.G."/>
            <person name="Floudas D."/>
            <person name="Copeland A."/>
            <person name="Barry K.W."/>
            <person name="Cichocki N."/>
            <person name="Veneault-Fourrey C."/>
            <person name="LaButti K."/>
            <person name="Lindquist E.A."/>
            <person name="Lipzen A."/>
            <person name="Lundell T."/>
            <person name="Morin E."/>
            <person name="Murat C."/>
            <person name="Riley R."/>
            <person name="Ohm R."/>
            <person name="Sun H."/>
            <person name="Tunlid A."/>
            <person name="Henrissat B."/>
            <person name="Grigoriev I.V."/>
            <person name="Hibbett D.S."/>
            <person name="Martin F."/>
        </authorList>
    </citation>
    <scope>NUCLEOTIDE SEQUENCE [LARGE SCALE GENOMIC DNA]</scope>
    <source>
        <strain evidence="2">Foug A</strain>
    </source>
</reference>
<proteinExistence type="predicted"/>
<dbReference type="InParanoid" id="A0A0C3DNY4"/>
<dbReference type="AlphaFoldDB" id="A0A0C3DNY4"/>
<evidence type="ECO:0000313" key="1">
    <source>
        <dbReference type="EMBL" id="KIM57929.1"/>
    </source>
</evidence>
<dbReference type="Proteomes" id="UP000053989">
    <property type="component" value="Unassembled WGS sequence"/>
</dbReference>
<protein>
    <submittedName>
        <fullName evidence="1">Uncharacterized protein</fullName>
    </submittedName>
</protein>
<sequence>MWPENGQGYIQQNNCSLSRCESAASFPKIPALLSILYDLTYTRCEMVTSWISVANKWVDSTQDIHRSLGAYLTDRLASLLLPYELLCHVQPMAHRNQV</sequence>
<organism evidence="1 2">
    <name type="scientific">Scleroderma citrinum Foug A</name>
    <dbReference type="NCBI Taxonomy" id="1036808"/>
    <lineage>
        <taxon>Eukaryota</taxon>
        <taxon>Fungi</taxon>
        <taxon>Dikarya</taxon>
        <taxon>Basidiomycota</taxon>
        <taxon>Agaricomycotina</taxon>
        <taxon>Agaricomycetes</taxon>
        <taxon>Agaricomycetidae</taxon>
        <taxon>Boletales</taxon>
        <taxon>Sclerodermatineae</taxon>
        <taxon>Sclerodermataceae</taxon>
        <taxon>Scleroderma</taxon>
    </lineage>
</organism>
<accession>A0A0C3DNY4</accession>
<evidence type="ECO:0000313" key="2">
    <source>
        <dbReference type="Proteomes" id="UP000053989"/>
    </source>
</evidence>
<gene>
    <name evidence="1" type="ORF">SCLCIDRAFT_1114364</name>
</gene>
<dbReference type="EMBL" id="KN822093">
    <property type="protein sequence ID" value="KIM57929.1"/>
    <property type="molecule type" value="Genomic_DNA"/>
</dbReference>
<name>A0A0C3DNY4_9AGAM</name>
<keyword evidence="2" id="KW-1185">Reference proteome</keyword>
<dbReference type="HOGENOM" id="CLU_2334898_0_0_1"/>
<reference evidence="1 2" key="1">
    <citation type="submission" date="2014-04" db="EMBL/GenBank/DDBJ databases">
        <authorList>
            <consortium name="DOE Joint Genome Institute"/>
            <person name="Kuo A."/>
            <person name="Kohler A."/>
            <person name="Nagy L.G."/>
            <person name="Floudas D."/>
            <person name="Copeland A."/>
            <person name="Barry K.W."/>
            <person name="Cichocki N."/>
            <person name="Veneault-Fourrey C."/>
            <person name="LaButti K."/>
            <person name="Lindquist E.A."/>
            <person name="Lipzen A."/>
            <person name="Lundell T."/>
            <person name="Morin E."/>
            <person name="Murat C."/>
            <person name="Sun H."/>
            <person name="Tunlid A."/>
            <person name="Henrissat B."/>
            <person name="Grigoriev I.V."/>
            <person name="Hibbett D.S."/>
            <person name="Martin F."/>
            <person name="Nordberg H.P."/>
            <person name="Cantor M.N."/>
            <person name="Hua S.X."/>
        </authorList>
    </citation>
    <scope>NUCLEOTIDE SEQUENCE [LARGE SCALE GENOMIC DNA]</scope>
    <source>
        <strain evidence="1 2">Foug A</strain>
    </source>
</reference>